<evidence type="ECO:0000259" key="6">
    <source>
        <dbReference type="Pfam" id="PF20703"/>
    </source>
</evidence>
<dbReference type="EMBL" id="FMCT01000006">
    <property type="protein sequence ID" value="SCF19495.1"/>
    <property type="molecule type" value="Genomic_DNA"/>
</dbReference>
<feature type="repeat" description="WD" evidence="3">
    <location>
        <begin position="772"/>
        <end position="813"/>
    </location>
</feature>
<dbReference type="Pfam" id="PF20703">
    <property type="entry name" value="nSTAND1"/>
    <property type="match status" value="1"/>
</dbReference>
<dbReference type="PANTHER" id="PTHR19879">
    <property type="entry name" value="TRANSCRIPTION INITIATION FACTOR TFIID"/>
    <property type="match status" value="1"/>
</dbReference>
<evidence type="ECO:0000313" key="8">
    <source>
        <dbReference type="Proteomes" id="UP000183585"/>
    </source>
</evidence>
<gene>
    <name evidence="7" type="ORF">GA0070563_10690</name>
</gene>
<dbReference type="SMART" id="SM00320">
    <property type="entry name" value="WD40"/>
    <property type="match status" value="13"/>
</dbReference>
<protein>
    <submittedName>
        <fullName evidence="7">WD40 repeat</fullName>
    </submittedName>
</protein>
<dbReference type="SUPFAM" id="SSF50978">
    <property type="entry name" value="WD40 repeat-like"/>
    <property type="match status" value="1"/>
</dbReference>
<accession>A0A1C4YFJ4</accession>
<dbReference type="CDD" id="cd00200">
    <property type="entry name" value="WD40"/>
    <property type="match status" value="1"/>
</dbReference>
<feature type="compositionally biased region" description="Basic and acidic residues" evidence="4">
    <location>
        <begin position="1152"/>
        <end position="1164"/>
    </location>
</feature>
<feature type="transmembrane region" description="Helical" evidence="5">
    <location>
        <begin position="1494"/>
        <end position="1512"/>
    </location>
</feature>
<dbReference type="InterPro" id="IPR049052">
    <property type="entry name" value="nSTAND1"/>
</dbReference>
<feature type="region of interest" description="Disordered" evidence="4">
    <location>
        <begin position="1141"/>
        <end position="1166"/>
    </location>
</feature>
<dbReference type="PANTHER" id="PTHR19879:SF9">
    <property type="entry name" value="TRANSCRIPTION INITIATION FACTOR TFIID SUBUNIT 5"/>
    <property type="match status" value="1"/>
</dbReference>
<keyword evidence="2" id="KW-0677">Repeat</keyword>
<keyword evidence="8" id="KW-1185">Reference proteome</keyword>
<evidence type="ECO:0000313" key="7">
    <source>
        <dbReference type="EMBL" id="SCF19495.1"/>
    </source>
</evidence>
<dbReference type="InterPro" id="IPR009003">
    <property type="entry name" value="Peptidase_S1_PA"/>
</dbReference>
<evidence type="ECO:0000256" key="2">
    <source>
        <dbReference type="ARBA" id="ARBA00022737"/>
    </source>
</evidence>
<feature type="repeat" description="WD" evidence="3">
    <location>
        <begin position="829"/>
        <end position="863"/>
    </location>
</feature>
<dbReference type="Gene3D" id="2.130.10.10">
    <property type="entry name" value="YVTN repeat-like/Quinoprotein amine dehydrogenase"/>
    <property type="match status" value="4"/>
</dbReference>
<dbReference type="Pfam" id="PF13365">
    <property type="entry name" value="Trypsin_2"/>
    <property type="match status" value="1"/>
</dbReference>
<evidence type="ECO:0000256" key="3">
    <source>
        <dbReference type="PROSITE-ProRule" id="PRU00221"/>
    </source>
</evidence>
<dbReference type="PROSITE" id="PS50294">
    <property type="entry name" value="WD_REPEATS_REGION"/>
    <property type="match status" value="6"/>
</dbReference>
<feature type="repeat" description="WD" evidence="3">
    <location>
        <begin position="1062"/>
        <end position="1102"/>
    </location>
</feature>
<dbReference type="InterPro" id="IPR019775">
    <property type="entry name" value="WD40_repeat_CS"/>
</dbReference>
<feature type="repeat" description="WD" evidence="3">
    <location>
        <begin position="1354"/>
        <end position="1395"/>
    </location>
</feature>
<feature type="repeat" description="WD" evidence="3">
    <location>
        <begin position="920"/>
        <end position="952"/>
    </location>
</feature>
<dbReference type="PROSITE" id="PS50082">
    <property type="entry name" value="WD_REPEATS_2"/>
    <property type="match status" value="7"/>
</dbReference>
<dbReference type="SUPFAM" id="SSF50494">
    <property type="entry name" value="Trypsin-like serine proteases"/>
    <property type="match status" value="1"/>
</dbReference>
<keyword evidence="5" id="KW-0812">Transmembrane</keyword>
<evidence type="ECO:0000256" key="4">
    <source>
        <dbReference type="SAM" id="MobiDB-lite"/>
    </source>
</evidence>
<dbReference type="Gene3D" id="2.40.10.120">
    <property type="match status" value="1"/>
</dbReference>
<dbReference type="PROSITE" id="PS00678">
    <property type="entry name" value="WD_REPEATS_1"/>
    <property type="match status" value="5"/>
</dbReference>
<dbReference type="InterPro" id="IPR001680">
    <property type="entry name" value="WD40_rpt"/>
</dbReference>
<feature type="repeat" description="WD" evidence="3">
    <location>
        <begin position="1410"/>
        <end position="1442"/>
    </location>
</feature>
<dbReference type="Proteomes" id="UP000183585">
    <property type="component" value="Unassembled WGS sequence"/>
</dbReference>
<dbReference type="Gene3D" id="3.40.50.300">
    <property type="entry name" value="P-loop containing nucleotide triphosphate hydrolases"/>
    <property type="match status" value="1"/>
</dbReference>
<dbReference type="InterPro" id="IPR015943">
    <property type="entry name" value="WD40/YVTN_repeat-like_dom_sf"/>
</dbReference>
<dbReference type="RefSeq" id="WP_074475054.1">
    <property type="nucleotide sequence ID" value="NZ_FMCT01000006.1"/>
</dbReference>
<feature type="transmembrane region" description="Helical" evidence="5">
    <location>
        <begin position="1596"/>
        <end position="1615"/>
    </location>
</feature>
<feature type="transmembrane region" description="Helical" evidence="5">
    <location>
        <begin position="1648"/>
        <end position="1667"/>
    </location>
</feature>
<feature type="transmembrane region" description="Helical" evidence="5">
    <location>
        <begin position="1544"/>
        <end position="1564"/>
    </location>
</feature>
<proteinExistence type="predicted"/>
<name>A0A1C4YFJ4_9ACTN</name>
<feature type="transmembrane region" description="Helical" evidence="5">
    <location>
        <begin position="1723"/>
        <end position="1749"/>
    </location>
</feature>
<keyword evidence="5" id="KW-1133">Transmembrane helix</keyword>
<dbReference type="Pfam" id="PF00400">
    <property type="entry name" value="WD40"/>
    <property type="match status" value="6"/>
</dbReference>
<feature type="transmembrane region" description="Helical" evidence="5">
    <location>
        <begin position="1679"/>
        <end position="1703"/>
    </location>
</feature>
<evidence type="ECO:0000256" key="5">
    <source>
        <dbReference type="SAM" id="Phobius"/>
    </source>
</evidence>
<feature type="transmembrane region" description="Helical" evidence="5">
    <location>
        <begin position="1622"/>
        <end position="1642"/>
    </location>
</feature>
<feature type="transmembrane region" description="Helical" evidence="5">
    <location>
        <begin position="1770"/>
        <end position="1793"/>
    </location>
</feature>
<dbReference type="SUPFAM" id="SSF82171">
    <property type="entry name" value="DPP6 N-terminal domain-like"/>
    <property type="match status" value="1"/>
</dbReference>
<dbReference type="SUPFAM" id="SSF52540">
    <property type="entry name" value="P-loop containing nucleoside triphosphate hydrolases"/>
    <property type="match status" value="1"/>
</dbReference>
<feature type="repeat" description="WD" evidence="3">
    <location>
        <begin position="871"/>
        <end position="912"/>
    </location>
</feature>
<organism evidence="7 8">
    <name type="scientific">Micromonospora carbonacea</name>
    <dbReference type="NCBI Taxonomy" id="47853"/>
    <lineage>
        <taxon>Bacteria</taxon>
        <taxon>Bacillati</taxon>
        <taxon>Actinomycetota</taxon>
        <taxon>Actinomycetes</taxon>
        <taxon>Micromonosporales</taxon>
        <taxon>Micromonosporaceae</taxon>
        <taxon>Micromonospora</taxon>
    </lineage>
</organism>
<feature type="domain" description="Novel STAND NTPase 1" evidence="6">
    <location>
        <begin position="217"/>
        <end position="635"/>
    </location>
</feature>
<keyword evidence="1 3" id="KW-0853">WD repeat</keyword>
<keyword evidence="5" id="KW-0472">Membrane</keyword>
<dbReference type="InterPro" id="IPR027417">
    <property type="entry name" value="P-loop_NTPase"/>
</dbReference>
<dbReference type="InterPro" id="IPR036322">
    <property type="entry name" value="WD40_repeat_dom_sf"/>
</dbReference>
<evidence type="ECO:0000256" key="1">
    <source>
        <dbReference type="ARBA" id="ARBA00022574"/>
    </source>
</evidence>
<sequence length="1922" mass="206078">MTGAGDRGDGHGDGVSAGVAQILGADGRVAGAGFVVADGILVTCAHVVTTAASGPGKPLRLAFPQVAEGPEVDGHVLAEAWQGPDDTDVAVVRLAETPAGVRTLALGSAAGCQGHRIRSFGFPRQAPPGGHLGGGKVLDLLRVATGAGRLQLTDANDLTEGFSGAPVLDEVSGLVIGMVTAITTVDSHRRGQGIAYATPTEALRTAWPELNVQDLSPYRGLEPFTVEDSRWFHGRDVAVDRVLEGLAGQRRLLLLLGPSGAGKSSLVHAGVLPALASGGLPGSDRWLPVLARPGQDLMAELDRAGLSGAGEDGIAAAVARRLAAEPDCQRVLLVIDQFEELLTHPAAEPEPTAAHLAAIDRITDAVDSTAALSIVLVMRDDFYHRLVAVAPHLVEAATPGPVNMPADLSIQDLDEIITHPARTAGVRLQEGLPARIIADVLAIDHHAVPARQARVTVLPLLALTLSQLWQDRRNGRLTHETYQRIGGVAGAVSTWCEAALSQLPDEQRPVAQRILTALVRPADEERRIPAVRQQRPQAELRALASGAGAEPTADHAFDEVLTALTRHSIVTTGTVGSRRQPGEVVGEPVAELVHEALIRDWGTLRDWVRKDQQFQDWLRRATEQHIRWTDSGDPDDLLHGTDLAEGLDWQGQRGLTREIGTYLTASRQRQRAAIRRARRLNAILASILLIAIAAAALAVTGQREAQRQQRSAQDAHRLAVAHGLVTQADDIGERDPRTAMRLSLAAEQIHGDLRTTASLFDRVNSTDIAASLTGHASAVQAMAPADRGGLVASAGGDGRVFFWDVTDSRRPVRLGSIETGQGEDGGNGVRAIAWSPDGVRLATAGGDGTLGIWDVTDPAAVRRLGDLVNATGSSDRELLAVAWSPDGGRLAVGGEDGGLRIWDVGTPSRPRAVGARLRGHIEDEGDVYSVAWSPDGATLASAGADKTVILWDTSRAVPRQIGDPLRHSRSLYEIAWSPDGKSLVTAAGLPNHHTVINDDGEDEAIVVWDVADRSRPRRRGEPLETSGMTDVAWSPNGEQLAISLNERVYVVDADDVTRGRRLSGHTERVFALSWYDDGTLISAGLDETVVVWDVRGVHQVRRVPDPLSQGLLAWAPDGRLAAVADSATVAIWDMSRPAQPRRIGEPLPWPPDGDRSADDDDRRAGARAVAWSPDGHILAVGGGGRTGALVQLWDVIDPVAPRRIGQPMAFDAELEWLAWSPLPGARILGIGVGFERYDVSLWDLADSTSPQRLGRLVARGMKPRSFQWSPDGTRIAVAESRHTVYLWDVSSLAIPRLIGDPFNTTTQITFNRFDASPVSWAPDGRTLATTSFSDRVFLWDATGSATPTRIGDGLVGHEGTPLSVAWSPTGETLATIGRDDAIILWDVTDISAPRRIGDALSPPDTTFTGSVAWSPDAQFLVTAIEDGGAIVWDVRSTRFLREHRSELACAAAGGGLTEAQWQQFIPTLPFRPTCGEAADAAEADALWSASPLSYLLPALTLALLVVAGTWLARRRVRSGRRKKAPAGPSHPERIPPWASMTGRLLLMAALLLGTAALSTAFTAVTTELAYRAHWQLAESIGVEGESPVPGAGFLEIARWALLAAFGLGLVLPMLFRSLGQRWPWPVAAALALLGACGMFAGYVDGYTANTAGFLVPAAYLAVATLVRRRWGNPQSWRQARYVTLATTAAIVLAAGVTFSFIGYHSSKFDIPQVAEFLTAKRAATPWLVPLIALPSAVGFIAALPVGRWASRRLPTLSRTSVTPRRWWYRIAWRGLAILALAAIVGTAGHSYLYRPERGFIDPTTRAMAEPWLAWVTSCDGRDCEAVAFAGDRSTEFDLWFLDMTSQRAAEEQMEFLTNGSSELISKGQRGALSYAVQEWDGESAAIYWRLDPCACVATVYVKDEQTYEFAVNHFKDANNLDW</sequence>
<reference evidence="8" key="1">
    <citation type="submission" date="2016-06" db="EMBL/GenBank/DDBJ databases">
        <authorList>
            <person name="Varghese N."/>
            <person name="Submissions Spin"/>
        </authorList>
    </citation>
    <scope>NUCLEOTIDE SEQUENCE [LARGE SCALE GENOMIC DNA]</scope>
    <source>
        <strain evidence="8">DSM 43168</strain>
    </source>
</reference>